<reference evidence="1 2" key="1">
    <citation type="submission" date="2021-06" db="EMBL/GenBank/DDBJ databases">
        <title>Caerostris darwini draft genome.</title>
        <authorList>
            <person name="Kono N."/>
            <person name="Arakawa K."/>
        </authorList>
    </citation>
    <scope>NUCLEOTIDE SEQUENCE [LARGE SCALE GENOMIC DNA]</scope>
</reference>
<evidence type="ECO:0000313" key="2">
    <source>
        <dbReference type="Proteomes" id="UP001054837"/>
    </source>
</evidence>
<organism evidence="1 2">
    <name type="scientific">Caerostris darwini</name>
    <dbReference type="NCBI Taxonomy" id="1538125"/>
    <lineage>
        <taxon>Eukaryota</taxon>
        <taxon>Metazoa</taxon>
        <taxon>Ecdysozoa</taxon>
        <taxon>Arthropoda</taxon>
        <taxon>Chelicerata</taxon>
        <taxon>Arachnida</taxon>
        <taxon>Araneae</taxon>
        <taxon>Araneomorphae</taxon>
        <taxon>Entelegynae</taxon>
        <taxon>Araneoidea</taxon>
        <taxon>Araneidae</taxon>
        <taxon>Caerostris</taxon>
    </lineage>
</organism>
<evidence type="ECO:0000313" key="1">
    <source>
        <dbReference type="EMBL" id="GIY36936.1"/>
    </source>
</evidence>
<dbReference type="AlphaFoldDB" id="A0AAV4SUW7"/>
<sequence>MSPKSENSEPAVILVKVDSMDALSILSHQYDSVDDTFIKGRLSRGEEIRVCEVSLIKCEKFPMTRTRVLQNLGRVAFYFKTSSRIQMTRRGKEGIISRLI</sequence>
<name>A0AAV4SUW7_9ARAC</name>
<keyword evidence="2" id="KW-1185">Reference proteome</keyword>
<accession>A0AAV4SUW7</accession>
<gene>
    <name evidence="1" type="ORF">CDAR_260181</name>
</gene>
<protein>
    <submittedName>
        <fullName evidence="1">Uncharacterized protein</fullName>
    </submittedName>
</protein>
<proteinExistence type="predicted"/>
<comment type="caution">
    <text evidence="1">The sequence shown here is derived from an EMBL/GenBank/DDBJ whole genome shotgun (WGS) entry which is preliminary data.</text>
</comment>
<dbReference type="Proteomes" id="UP001054837">
    <property type="component" value="Unassembled WGS sequence"/>
</dbReference>
<dbReference type="EMBL" id="BPLQ01008383">
    <property type="protein sequence ID" value="GIY36936.1"/>
    <property type="molecule type" value="Genomic_DNA"/>
</dbReference>